<comment type="similarity">
    <text evidence="1">Belongs to the transferase hexapeptide repeat family.</text>
</comment>
<proteinExistence type="inferred from homology"/>
<feature type="domain" description="PglD N-terminal" evidence="5">
    <location>
        <begin position="6"/>
        <end position="85"/>
    </location>
</feature>
<dbReference type="InterPro" id="IPR041561">
    <property type="entry name" value="PglD_N"/>
</dbReference>
<dbReference type="NCBIfam" id="TIGR03570">
    <property type="entry name" value="NeuD_NnaD"/>
    <property type="match status" value="1"/>
</dbReference>
<dbReference type="EMBL" id="WWCM01000014">
    <property type="protein sequence ID" value="MYM41230.1"/>
    <property type="molecule type" value="Genomic_DNA"/>
</dbReference>
<keyword evidence="2" id="KW-0808">Transferase</keyword>
<name>A0ABW9VRK3_9BURK</name>
<dbReference type="InterPro" id="IPR020019">
    <property type="entry name" value="AcTrfase_PglD-like"/>
</dbReference>
<dbReference type="PROSITE" id="PS00101">
    <property type="entry name" value="HEXAPEP_TRANSFERASES"/>
    <property type="match status" value="1"/>
</dbReference>
<dbReference type="InterPro" id="IPR001451">
    <property type="entry name" value="Hexapep"/>
</dbReference>
<dbReference type="InterPro" id="IPR050179">
    <property type="entry name" value="Trans_hexapeptide_repeat"/>
</dbReference>
<dbReference type="PANTHER" id="PTHR43300:SF7">
    <property type="entry name" value="UDP-N-ACETYLBACILLOSAMINE N-ACETYLTRANSFERASE"/>
    <property type="match status" value="1"/>
</dbReference>
<dbReference type="Pfam" id="PF17836">
    <property type="entry name" value="PglD_N"/>
    <property type="match status" value="1"/>
</dbReference>
<evidence type="ECO:0000256" key="2">
    <source>
        <dbReference type="ARBA" id="ARBA00022679"/>
    </source>
</evidence>
<dbReference type="RefSeq" id="WP_161040550.1">
    <property type="nucleotide sequence ID" value="NZ_WWCM01000014.1"/>
</dbReference>
<dbReference type="InterPro" id="IPR018357">
    <property type="entry name" value="Hexapep_transf_CS"/>
</dbReference>
<dbReference type="CDD" id="cd03360">
    <property type="entry name" value="LbH_AT_putative"/>
    <property type="match status" value="1"/>
</dbReference>
<protein>
    <submittedName>
        <fullName evidence="6">Acetyltransferase</fullName>
    </submittedName>
</protein>
<dbReference type="InterPro" id="IPR011004">
    <property type="entry name" value="Trimer_LpxA-like_sf"/>
</dbReference>
<evidence type="ECO:0000256" key="1">
    <source>
        <dbReference type="ARBA" id="ARBA00007274"/>
    </source>
</evidence>
<organism evidence="6 7">
    <name type="scientific">Duganella qianjiadongensis</name>
    <dbReference type="NCBI Taxonomy" id="2692176"/>
    <lineage>
        <taxon>Bacteria</taxon>
        <taxon>Pseudomonadati</taxon>
        <taxon>Pseudomonadota</taxon>
        <taxon>Betaproteobacteria</taxon>
        <taxon>Burkholderiales</taxon>
        <taxon>Oxalobacteraceae</taxon>
        <taxon>Telluria group</taxon>
        <taxon>Duganella</taxon>
    </lineage>
</organism>
<evidence type="ECO:0000259" key="5">
    <source>
        <dbReference type="Pfam" id="PF17836"/>
    </source>
</evidence>
<dbReference type="Gene3D" id="3.40.50.20">
    <property type="match status" value="1"/>
</dbReference>
<evidence type="ECO:0000313" key="6">
    <source>
        <dbReference type="EMBL" id="MYM41230.1"/>
    </source>
</evidence>
<reference evidence="6 7" key="1">
    <citation type="submission" date="2019-12" db="EMBL/GenBank/DDBJ databases">
        <title>Novel species isolated from a subtropical stream in China.</title>
        <authorList>
            <person name="Lu H."/>
        </authorList>
    </citation>
    <scope>NUCLEOTIDE SEQUENCE [LARGE SCALE GENOMIC DNA]</scope>
    <source>
        <strain evidence="6 7">CY13W</strain>
    </source>
</reference>
<sequence length="213" mass="21787">MAKIRNIIIVGAGGFGREVASWIEHLGADAGVTIAGFLDDTKEPCAALSADYPYPVLGSIGSYEPQPGEGVVVAIGDPRAKLRIAYSLAEKGARFYNVIHPTAVVARTAMLGQGVILCPFSLVSASATVANYVTVNAYGGVGHDVVIGEGSTICAHVDLTGGVQLDEGVFVGSNASILPGVDVGAFAVIGAGTVVLRRVEAGTTMYAPLSRKL</sequence>
<keyword evidence="7" id="KW-1185">Reference proteome</keyword>
<comment type="caution">
    <text evidence="6">The sequence shown here is derived from an EMBL/GenBank/DDBJ whole genome shotgun (WGS) entry which is preliminary data.</text>
</comment>
<dbReference type="PANTHER" id="PTHR43300">
    <property type="entry name" value="ACETYLTRANSFERASE"/>
    <property type="match status" value="1"/>
</dbReference>
<gene>
    <name evidence="6" type="ORF">GTP27_18085</name>
</gene>
<accession>A0ABW9VRK3</accession>
<dbReference type="Proteomes" id="UP000478090">
    <property type="component" value="Unassembled WGS sequence"/>
</dbReference>
<evidence type="ECO:0000256" key="4">
    <source>
        <dbReference type="ARBA" id="ARBA00023315"/>
    </source>
</evidence>
<evidence type="ECO:0000313" key="7">
    <source>
        <dbReference type="Proteomes" id="UP000478090"/>
    </source>
</evidence>
<keyword evidence="4" id="KW-0012">Acyltransferase</keyword>
<dbReference type="SUPFAM" id="SSF51161">
    <property type="entry name" value="Trimeric LpxA-like enzymes"/>
    <property type="match status" value="1"/>
</dbReference>
<dbReference type="Pfam" id="PF00132">
    <property type="entry name" value="Hexapep"/>
    <property type="match status" value="1"/>
</dbReference>
<keyword evidence="3" id="KW-0677">Repeat</keyword>
<dbReference type="Gene3D" id="2.160.10.10">
    <property type="entry name" value="Hexapeptide repeat proteins"/>
    <property type="match status" value="1"/>
</dbReference>
<evidence type="ECO:0000256" key="3">
    <source>
        <dbReference type="ARBA" id="ARBA00022737"/>
    </source>
</evidence>